<sequence>MKVILFGLKNITFRQILKPKASFSLIIKCKEDMGHLSNGQPMFTELRCNYSGGTVSRGTRTVIRTTIPTCGHFTDCFSISRKVYLRLFCEHWTGLVAPLLSVT</sequence>
<organism evidence="1">
    <name type="scientific">Schistocephalus solidus</name>
    <name type="common">Tapeworm</name>
    <dbReference type="NCBI Taxonomy" id="70667"/>
    <lineage>
        <taxon>Eukaryota</taxon>
        <taxon>Metazoa</taxon>
        <taxon>Spiralia</taxon>
        <taxon>Lophotrochozoa</taxon>
        <taxon>Platyhelminthes</taxon>
        <taxon>Cestoda</taxon>
        <taxon>Eucestoda</taxon>
        <taxon>Diphyllobothriidea</taxon>
        <taxon>Diphyllobothriidae</taxon>
        <taxon>Schistocephalus</taxon>
    </lineage>
</organism>
<name>A0A0X3NLW9_SCHSO</name>
<dbReference type="AlphaFoldDB" id="A0A0X3NLW9"/>
<proteinExistence type="predicted"/>
<protein>
    <submittedName>
        <fullName evidence="1">Uncharacterized protein</fullName>
    </submittedName>
</protein>
<evidence type="ECO:0000313" key="1">
    <source>
        <dbReference type="EMBL" id="JAP40934.1"/>
    </source>
</evidence>
<gene>
    <name evidence="1" type="ORF">TR150518</name>
</gene>
<dbReference type="EMBL" id="GEEE01022291">
    <property type="protein sequence ID" value="JAP40934.1"/>
    <property type="molecule type" value="Transcribed_RNA"/>
</dbReference>
<reference evidence="1" key="1">
    <citation type="submission" date="2016-01" db="EMBL/GenBank/DDBJ databases">
        <title>Reference transcriptome for the parasite Schistocephalus solidus: insights into the molecular evolution of parasitism.</title>
        <authorList>
            <person name="Hebert F.O."/>
            <person name="Grambauer S."/>
            <person name="Barber I."/>
            <person name="Landry C.R."/>
            <person name="Aubin-Horth N."/>
        </authorList>
    </citation>
    <scope>NUCLEOTIDE SEQUENCE</scope>
</reference>
<accession>A0A0X3NLW9</accession>